<feature type="region of interest" description="Disordered" evidence="5">
    <location>
        <begin position="602"/>
        <end position="651"/>
    </location>
</feature>
<dbReference type="PRINTS" id="PR00260">
    <property type="entry name" value="CHEMTRNSDUCR"/>
</dbReference>
<dbReference type="Proteomes" id="UP001169006">
    <property type="component" value="Unassembled WGS sequence"/>
</dbReference>
<dbReference type="RefSeq" id="WP_302078717.1">
    <property type="nucleotide sequence ID" value="NZ_JAUKWQ010000008.1"/>
</dbReference>
<dbReference type="Gene3D" id="6.10.340.10">
    <property type="match status" value="1"/>
</dbReference>
<organism evidence="9 10">
    <name type="scientific">Rhizobium oryzicola</name>
    <dbReference type="NCBI Taxonomy" id="1232668"/>
    <lineage>
        <taxon>Bacteria</taxon>
        <taxon>Pseudomonadati</taxon>
        <taxon>Pseudomonadota</taxon>
        <taxon>Alphaproteobacteria</taxon>
        <taxon>Hyphomicrobiales</taxon>
        <taxon>Rhizobiaceae</taxon>
        <taxon>Rhizobium/Agrobacterium group</taxon>
        <taxon>Rhizobium</taxon>
    </lineage>
</organism>
<dbReference type="InterPro" id="IPR003660">
    <property type="entry name" value="HAMP_dom"/>
</dbReference>
<feature type="domain" description="HAMP" evidence="8">
    <location>
        <begin position="217"/>
        <end position="270"/>
    </location>
</feature>
<evidence type="ECO:0000313" key="10">
    <source>
        <dbReference type="Proteomes" id="UP001169006"/>
    </source>
</evidence>
<dbReference type="PROSITE" id="PS50885">
    <property type="entry name" value="HAMP"/>
    <property type="match status" value="2"/>
</dbReference>
<evidence type="ECO:0000256" key="2">
    <source>
        <dbReference type="ARBA" id="ARBA00029447"/>
    </source>
</evidence>
<dbReference type="PROSITE" id="PS50111">
    <property type="entry name" value="CHEMOTAXIS_TRANSDUC_2"/>
    <property type="match status" value="1"/>
</dbReference>
<dbReference type="CDD" id="cd11386">
    <property type="entry name" value="MCP_signal"/>
    <property type="match status" value="1"/>
</dbReference>
<dbReference type="Gene3D" id="1.10.287.950">
    <property type="entry name" value="Methyl-accepting chemotaxis protein"/>
    <property type="match status" value="1"/>
</dbReference>
<feature type="transmembrane region" description="Helical" evidence="6">
    <location>
        <begin position="16"/>
        <end position="36"/>
    </location>
</feature>
<keyword evidence="6" id="KW-0812">Transmembrane</keyword>
<keyword evidence="1" id="KW-0145">Chemotaxis</keyword>
<dbReference type="InterPro" id="IPR004089">
    <property type="entry name" value="MCPsignal_dom"/>
</dbReference>
<dbReference type="InterPro" id="IPR004090">
    <property type="entry name" value="Chemotax_Me-accpt_rcpt"/>
</dbReference>
<dbReference type="Pfam" id="PF00672">
    <property type="entry name" value="HAMP"/>
    <property type="match status" value="1"/>
</dbReference>
<reference evidence="9" key="1">
    <citation type="journal article" date="2015" name="Int. J. Syst. Evol. Microbiol.">
        <title>Rhizobium oryzicola sp. nov., potential plant-growth-promoting endophytic bacteria isolated from rice roots.</title>
        <authorList>
            <person name="Zhang X.X."/>
            <person name="Gao J.S."/>
            <person name="Cao Y.H."/>
            <person name="Sheirdil R.A."/>
            <person name="Wang X.C."/>
            <person name="Zhang L."/>
        </authorList>
    </citation>
    <scope>NUCLEOTIDE SEQUENCE</scope>
    <source>
        <strain evidence="9">05753</strain>
    </source>
</reference>
<sequence>MKSNSLTKTITVKQRLMTLGVAAFMGIGTMVAVGWYEQVQVEAGLKEANSFGDKVEVINTLRVDALELDLAAMDTIVDKDEGSVTPERLKIFAETSKGLAEGVPGVVDLAKLVNKPELASTFAADVATLSKLVTSDLRSLVEKKADEEAFHAIDDVIDRAADKVTGTLAELAKLGGDLTEQKINETNALTQQSVYVQFGFGLLAMTVIALLQRVHAGAIRRGLSNIIESMNRIVGGDYHTTVSGTESSDEIGEMARATDVFRKAGLEKQELEARSHEDRRQSERERLERDTAQRTDAEAIRAAVDALASSLTRLTDGDLSTRIERPFREDLEPVRADFNRLTDKLREMMAQISGNSSSIQANAQQMRSAADDLAKRTEQQAAALEETSASLEQITRTVQTSTQRAEGASTMVNNTKQFAEKSTKVVADAMSAMERIEQANGEIGKIINVVDEIAFQTNLLALNAGVEAARAGEAGKGFAVVAQEVRELAGRAAGAAKDIKSLVSRSTHEVQTGVDLVRATGEALHHIGDDVMRINDDVGAIVTSAREQFVGLSEINSAISQMDQTTQKNAAMVEETNASSHALASDAENLARLMSQFRIEGSTPRAVEASTAPSQPRPSPARNLINKVASAMTSQPARKVAGASSDKWEEF</sequence>
<feature type="coiled-coil region" evidence="4">
    <location>
        <begin position="367"/>
        <end position="394"/>
    </location>
</feature>
<gene>
    <name evidence="9" type="ORF">Q2T52_20530</name>
</gene>
<keyword evidence="6" id="KW-1133">Transmembrane helix</keyword>
<protein>
    <submittedName>
        <fullName evidence="9">Methyl-accepting chemotaxis protein</fullName>
    </submittedName>
</protein>
<keyword evidence="6" id="KW-0472">Membrane</keyword>
<comment type="similarity">
    <text evidence="2">Belongs to the methyl-accepting chemotaxis (MCP) protein family.</text>
</comment>
<evidence type="ECO:0000256" key="1">
    <source>
        <dbReference type="ARBA" id="ARBA00022500"/>
    </source>
</evidence>
<evidence type="ECO:0000256" key="4">
    <source>
        <dbReference type="SAM" id="Coils"/>
    </source>
</evidence>
<feature type="domain" description="Methyl-accepting transducer" evidence="7">
    <location>
        <begin position="355"/>
        <end position="584"/>
    </location>
</feature>
<keyword evidence="3" id="KW-0807">Transducer</keyword>
<feature type="domain" description="HAMP" evidence="8">
    <location>
        <begin position="298"/>
        <end position="350"/>
    </location>
</feature>
<comment type="caution">
    <text evidence="9">The sequence shown here is derived from an EMBL/GenBank/DDBJ whole genome shotgun (WGS) entry which is preliminary data.</text>
</comment>
<evidence type="ECO:0000256" key="3">
    <source>
        <dbReference type="PROSITE-ProRule" id="PRU00284"/>
    </source>
</evidence>
<evidence type="ECO:0000259" key="8">
    <source>
        <dbReference type="PROSITE" id="PS50885"/>
    </source>
</evidence>
<proteinExistence type="inferred from homology"/>
<dbReference type="SMART" id="SM00283">
    <property type="entry name" value="MA"/>
    <property type="match status" value="1"/>
</dbReference>
<dbReference type="SUPFAM" id="SSF58104">
    <property type="entry name" value="Methyl-accepting chemotaxis protein (MCP) signaling domain"/>
    <property type="match status" value="1"/>
</dbReference>
<accession>A0ABT8T1R4</accession>
<dbReference type="InterPro" id="IPR051310">
    <property type="entry name" value="MCP_chemotaxis"/>
</dbReference>
<name>A0ABT8T1R4_9HYPH</name>
<evidence type="ECO:0000256" key="6">
    <source>
        <dbReference type="SAM" id="Phobius"/>
    </source>
</evidence>
<dbReference type="SMART" id="SM00304">
    <property type="entry name" value="HAMP"/>
    <property type="match status" value="2"/>
</dbReference>
<keyword evidence="4" id="KW-0175">Coiled coil</keyword>
<keyword evidence="10" id="KW-1185">Reference proteome</keyword>
<dbReference type="EMBL" id="JAUKWQ010000008">
    <property type="protein sequence ID" value="MDO1584480.1"/>
    <property type="molecule type" value="Genomic_DNA"/>
</dbReference>
<dbReference type="PANTHER" id="PTHR43531">
    <property type="entry name" value="PROTEIN ICFG"/>
    <property type="match status" value="1"/>
</dbReference>
<dbReference type="SUPFAM" id="SSF158472">
    <property type="entry name" value="HAMP domain-like"/>
    <property type="match status" value="1"/>
</dbReference>
<feature type="region of interest" description="Disordered" evidence="5">
    <location>
        <begin position="267"/>
        <end position="294"/>
    </location>
</feature>
<evidence type="ECO:0000313" key="9">
    <source>
        <dbReference type="EMBL" id="MDO1584480.1"/>
    </source>
</evidence>
<evidence type="ECO:0000259" key="7">
    <source>
        <dbReference type="PROSITE" id="PS50111"/>
    </source>
</evidence>
<dbReference type="PANTHER" id="PTHR43531:SF11">
    <property type="entry name" value="METHYL-ACCEPTING CHEMOTAXIS PROTEIN 3"/>
    <property type="match status" value="1"/>
</dbReference>
<reference evidence="9" key="2">
    <citation type="submission" date="2023-07" db="EMBL/GenBank/DDBJ databases">
        <authorList>
            <person name="Sun H."/>
        </authorList>
    </citation>
    <scope>NUCLEOTIDE SEQUENCE</scope>
    <source>
        <strain evidence="9">05753</strain>
    </source>
</reference>
<dbReference type="Pfam" id="PF00015">
    <property type="entry name" value="MCPsignal"/>
    <property type="match status" value="1"/>
</dbReference>
<evidence type="ECO:0000256" key="5">
    <source>
        <dbReference type="SAM" id="MobiDB-lite"/>
    </source>
</evidence>